<dbReference type="EMBL" id="CADCTY010001530">
    <property type="protein sequence ID" value="CAA9374818.1"/>
    <property type="molecule type" value="Genomic_DNA"/>
</dbReference>
<dbReference type="AlphaFoldDB" id="A0A6J4N109"/>
<feature type="compositionally biased region" description="Basic and acidic residues" evidence="1">
    <location>
        <begin position="30"/>
        <end position="48"/>
    </location>
</feature>
<sequence length="136" mass="15695">MPASEAQKRAIEKYAQSEKGRAALQRAHSKRADTKEYREYQRQKQAEYRRRKKESLATTAKQGHPEPQGNQVLSQDVFAPVSEDTDKVLSELDRLIGDFREDLLSHISQQALSYNSLPLAYRVILDALDTWKADYR</sequence>
<evidence type="ECO:0000313" key="2">
    <source>
        <dbReference type="EMBL" id="CAA9374818.1"/>
    </source>
</evidence>
<reference evidence="2" key="1">
    <citation type="submission" date="2020-02" db="EMBL/GenBank/DDBJ databases">
        <authorList>
            <person name="Meier V. D."/>
        </authorList>
    </citation>
    <scope>NUCLEOTIDE SEQUENCE</scope>
    <source>
        <strain evidence="2">AVDCRST_MAG94</strain>
    </source>
</reference>
<name>A0A6J4N109_9CYAN</name>
<accession>A0A6J4N109</accession>
<evidence type="ECO:0000256" key="1">
    <source>
        <dbReference type="SAM" id="MobiDB-lite"/>
    </source>
</evidence>
<feature type="compositionally biased region" description="Basic and acidic residues" evidence="1">
    <location>
        <begin position="1"/>
        <end position="21"/>
    </location>
</feature>
<proteinExistence type="predicted"/>
<organism evidence="2">
    <name type="scientific">uncultured Leptolyngbya sp</name>
    <dbReference type="NCBI Taxonomy" id="332963"/>
    <lineage>
        <taxon>Bacteria</taxon>
        <taxon>Bacillati</taxon>
        <taxon>Cyanobacteriota</taxon>
        <taxon>Cyanophyceae</taxon>
        <taxon>Leptolyngbyales</taxon>
        <taxon>Leptolyngbyaceae</taxon>
        <taxon>Leptolyngbya group</taxon>
        <taxon>Leptolyngbya</taxon>
        <taxon>environmental samples</taxon>
    </lineage>
</organism>
<feature type="region of interest" description="Disordered" evidence="1">
    <location>
        <begin position="1"/>
        <end position="74"/>
    </location>
</feature>
<protein>
    <submittedName>
        <fullName evidence="2">Uncharacterized protein</fullName>
    </submittedName>
</protein>
<gene>
    <name evidence="2" type="ORF">AVDCRST_MAG94-4457</name>
</gene>